<dbReference type="AlphaFoldDB" id="A0A6J5GZQ5"/>
<keyword evidence="2" id="KW-1185">Reference proteome</keyword>
<dbReference type="RefSeq" id="WP_175198258.1">
    <property type="nucleotide sequence ID" value="NZ_CADIKL010000061.1"/>
</dbReference>
<evidence type="ECO:0000313" key="2">
    <source>
        <dbReference type="Proteomes" id="UP000494119"/>
    </source>
</evidence>
<organism evidence="1 2">
    <name type="scientific">Paraburkholderia caffeinitolerans</name>
    <dbReference type="NCBI Taxonomy" id="1723730"/>
    <lineage>
        <taxon>Bacteria</taxon>
        <taxon>Pseudomonadati</taxon>
        <taxon>Pseudomonadota</taxon>
        <taxon>Betaproteobacteria</taxon>
        <taxon>Burkholderiales</taxon>
        <taxon>Burkholderiaceae</taxon>
        <taxon>Paraburkholderia</taxon>
    </lineage>
</organism>
<accession>A0A6J5GZQ5</accession>
<reference evidence="1 2" key="1">
    <citation type="submission" date="2020-04" db="EMBL/GenBank/DDBJ databases">
        <authorList>
            <person name="De Canck E."/>
        </authorList>
    </citation>
    <scope>NUCLEOTIDE SEQUENCE [LARGE SCALE GENOMIC DNA]</scope>
    <source>
        <strain evidence="1 2">LMG 28688</strain>
    </source>
</reference>
<dbReference type="Proteomes" id="UP000494119">
    <property type="component" value="Unassembled WGS sequence"/>
</dbReference>
<gene>
    <name evidence="1" type="ORF">LMG28688_06832</name>
</gene>
<sequence length="154" mass="18682">MRFEREPRAEGYNWTARKEALFLRREAREAEKIARDYPLFVGQFQPRPTLPVDDERKRRERMLLESEQRWRDLQARFWRQARHAYFACVPEMRAAIIVEWNQWSGPARPLYFTYIVEKHNGVGEERTRRLRESEAAMLARIREREKSQATLLMA</sequence>
<proteinExistence type="predicted"/>
<dbReference type="EMBL" id="CADIKL010000061">
    <property type="protein sequence ID" value="CAB3808743.1"/>
    <property type="molecule type" value="Genomic_DNA"/>
</dbReference>
<protein>
    <submittedName>
        <fullName evidence="1">Uncharacterized protein</fullName>
    </submittedName>
</protein>
<evidence type="ECO:0000313" key="1">
    <source>
        <dbReference type="EMBL" id="CAB3808743.1"/>
    </source>
</evidence>
<name>A0A6J5GZQ5_9BURK</name>